<organism evidence="2 3">
    <name type="scientific">Nakaseomyces bracarensis</name>
    <dbReference type="NCBI Taxonomy" id="273131"/>
    <lineage>
        <taxon>Eukaryota</taxon>
        <taxon>Fungi</taxon>
        <taxon>Dikarya</taxon>
        <taxon>Ascomycota</taxon>
        <taxon>Saccharomycotina</taxon>
        <taxon>Saccharomycetes</taxon>
        <taxon>Saccharomycetales</taxon>
        <taxon>Saccharomycetaceae</taxon>
        <taxon>Nakaseomyces</taxon>
    </lineage>
</organism>
<reference evidence="2 3" key="1">
    <citation type="submission" date="2024-05" db="EMBL/GenBank/DDBJ databases">
        <title>Long read based assembly of the Candida bracarensis genome reveals expanded adhesin content.</title>
        <authorList>
            <person name="Marcet-Houben M."/>
            <person name="Ksiezopolska E."/>
            <person name="Gabaldon T."/>
        </authorList>
    </citation>
    <scope>NUCLEOTIDE SEQUENCE [LARGE SCALE GENOMIC DNA]</scope>
    <source>
        <strain evidence="2 3">CBM6</strain>
    </source>
</reference>
<comment type="caution">
    <text evidence="2">The sequence shown here is derived from an EMBL/GenBank/DDBJ whole genome shotgun (WGS) entry which is preliminary data.</text>
</comment>
<keyword evidence="1" id="KW-1133">Transmembrane helix</keyword>
<accession>A0ABR4NUV9</accession>
<evidence type="ECO:0000256" key="1">
    <source>
        <dbReference type="SAM" id="Phobius"/>
    </source>
</evidence>
<sequence>MANFTNAYFQAEDYLINKLKEAPYVHQFIHDKHSARITLFLLVIGTVAFFQELWITIEMSLLQKETYDELNLGRIDEGLKLHRMIVSDEYHSREYKDEKSGIVIEEFEDRDKFFAKPVFVSEVTVDCNVEKNGKIMLKKPLRFHIEFTPEEWELEKRPEFGCSLGVLRLKLYHLFKDSTLYNDYVDPSNDKFTISQGVRIFNRADEILPTNVDDVQLCFLKIETGCRIRATFIIN</sequence>
<evidence type="ECO:0000313" key="2">
    <source>
        <dbReference type="EMBL" id="KAL3232519.1"/>
    </source>
</evidence>
<keyword evidence="3" id="KW-1185">Reference proteome</keyword>
<gene>
    <name evidence="2" type="ORF">RNJ44_04435</name>
</gene>
<keyword evidence="1" id="KW-0812">Transmembrane</keyword>
<name>A0ABR4NUV9_9SACH</name>
<dbReference type="EMBL" id="JBEVYD010000005">
    <property type="protein sequence ID" value="KAL3232519.1"/>
    <property type="molecule type" value="Genomic_DNA"/>
</dbReference>
<feature type="transmembrane region" description="Helical" evidence="1">
    <location>
        <begin position="37"/>
        <end position="57"/>
    </location>
</feature>
<dbReference type="Proteomes" id="UP001623330">
    <property type="component" value="Unassembled WGS sequence"/>
</dbReference>
<proteinExistence type="predicted"/>
<protein>
    <submittedName>
        <fullName evidence="2">Uncharacterized protein</fullName>
    </submittedName>
</protein>
<keyword evidence="1" id="KW-0472">Membrane</keyword>
<evidence type="ECO:0000313" key="3">
    <source>
        <dbReference type="Proteomes" id="UP001623330"/>
    </source>
</evidence>